<feature type="non-terminal residue" evidence="2">
    <location>
        <position position="112"/>
    </location>
</feature>
<comment type="caution">
    <text evidence="2">The sequence shown here is derived from an EMBL/GenBank/DDBJ whole genome shotgun (WGS) entry which is preliminary data.</text>
</comment>
<dbReference type="AlphaFoldDB" id="A0A5J4N3B9"/>
<proteinExistence type="predicted"/>
<keyword evidence="3" id="KW-1185">Reference proteome</keyword>
<gene>
    <name evidence="2" type="ORF">DEA37_0013237</name>
</gene>
<evidence type="ECO:0008006" key="4">
    <source>
        <dbReference type="Google" id="ProtNLM"/>
    </source>
</evidence>
<feature type="signal peptide" evidence="1">
    <location>
        <begin position="1"/>
        <end position="29"/>
    </location>
</feature>
<dbReference type="EMBL" id="QNGE01016039">
    <property type="protein sequence ID" value="KAA3670031.1"/>
    <property type="molecule type" value="Genomic_DNA"/>
</dbReference>
<feature type="chain" id="PRO_5023879061" description="Secreted protein" evidence="1">
    <location>
        <begin position="30"/>
        <end position="112"/>
    </location>
</feature>
<dbReference type="Proteomes" id="UP000324629">
    <property type="component" value="Unassembled WGS sequence"/>
</dbReference>
<evidence type="ECO:0000313" key="3">
    <source>
        <dbReference type="Proteomes" id="UP000324629"/>
    </source>
</evidence>
<organism evidence="2 3">
    <name type="scientific">Paragonimus westermani</name>
    <dbReference type="NCBI Taxonomy" id="34504"/>
    <lineage>
        <taxon>Eukaryota</taxon>
        <taxon>Metazoa</taxon>
        <taxon>Spiralia</taxon>
        <taxon>Lophotrochozoa</taxon>
        <taxon>Platyhelminthes</taxon>
        <taxon>Trematoda</taxon>
        <taxon>Digenea</taxon>
        <taxon>Plagiorchiida</taxon>
        <taxon>Troglotremata</taxon>
        <taxon>Troglotrematidae</taxon>
        <taxon>Paragonimus</taxon>
    </lineage>
</organism>
<name>A0A5J4N3B9_9TREM</name>
<keyword evidence="1" id="KW-0732">Signal</keyword>
<accession>A0A5J4N3B9</accession>
<evidence type="ECO:0000256" key="1">
    <source>
        <dbReference type="SAM" id="SignalP"/>
    </source>
</evidence>
<reference evidence="2 3" key="1">
    <citation type="journal article" date="2019" name="Gigascience">
        <title>Whole-genome sequence of the oriental lung fluke Paragonimus westermani.</title>
        <authorList>
            <person name="Oey H."/>
            <person name="Zakrzewski M."/>
            <person name="Narain K."/>
            <person name="Devi K.R."/>
            <person name="Agatsuma T."/>
            <person name="Nawaratna S."/>
            <person name="Gobert G.N."/>
            <person name="Jones M.K."/>
            <person name="Ragan M.A."/>
            <person name="McManus D.P."/>
            <person name="Krause L."/>
        </authorList>
    </citation>
    <scope>NUCLEOTIDE SEQUENCE [LARGE SCALE GENOMIC DNA]</scope>
    <source>
        <strain evidence="2 3">IND2009</strain>
    </source>
</reference>
<protein>
    <recommendedName>
        <fullName evidence="4">Secreted protein</fullName>
    </recommendedName>
</protein>
<sequence>MSVLFARPYRGMSCVQVLFLLRFLCGSASRRISIDGTLCRDHWFGAVAVGNQGCLHRLSNSVECGRHTNTRANGTVSRRRSYCCWWMCYRSCDATVVQYHCKCQLPDSSTPG</sequence>
<evidence type="ECO:0000313" key="2">
    <source>
        <dbReference type="EMBL" id="KAA3670031.1"/>
    </source>
</evidence>